<dbReference type="PROSITE" id="PS50850">
    <property type="entry name" value="MFS"/>
    <property type="match status" value="1"/>
</dbReference>
<feature type="transmembrane region" description="Helical" evidence="6">
    <location>
        <begin position="304"/>
        <end position="325"/>
    </location>
</feature>
<evidence type="ECO:0000256" key="2">
    <source>
        <dbReference type="ARBA" id="ARBA00022448"/>
    </source>
</evidence>
<feature type="transmembrane region" description="Helical" evidence="6">
    <location>
        <begin position="346"/>
        <end position="365"/>
    </location>
</feature>
<evidence type="ECO:0000256" key="4">
    <source>
        <dbReference type="ARBA" id="ARBA00022989"/>
    </source>
</evidence>
<organism evidence="8 9">
    <name type="scientific">Chitinophaga dinghuensis</name>
    <dbReference type="NCBI Taxonomy" id="1539050"/>
    <lineage>
        <taxon>Bacteria</taxon>
        <taxon>Pseudomonadati</taxon>
        <taxon>Bacteroidota</taxon>
        <taxon>Chitinophagia</taxon>
        <taxon>Chitinophagales</taxon>
        <taxon>Chitinophagaceae</taxon>
        <taxon>Chitinophaga</taxon>
    </lineage>
</organism>
<feature type="transmembrane region" description="Helical" evidence="6">
    <location>
        <begin position="245"/>
        <end position="268"/>
    </location>
</feature>
<feature type="transmembrane region" description="Helical" evidence="6">
    <location>
        <begin position="47"/>
        <end position="66"/>
    </location>
</feature>
<reference evidence="8 9" key="1">
    <citation type="submission" date="2018-06" db="EMBL/GenBank/DDBJ databases">
        <title>Genomic Encyclopedia of Archaeal and Bacterial Type Strains, Phase II (KMG-II): from individual species to whole genera.</title>
        <authorList>
            <person name="Goeker M."/>
        </authorList>
    </citation>
    <scope>NUCLEOTIDE SEQUENCE [LARGE SCALE GENOMIC DNA]</scope>
    <source>
        <strain evidence="8 9">DSM 29821</strain>
    </source>
</reference>
<gene>
    <name evidence="8" type="ORF">CLV59_10687</name>
</gene>
<evidence type="ECO:0000256" key="1">
    <source>
        <dbReference type="ARBA" id="ARBA00004141"/>
    </source>
</evidence>
<dbReference type="PANTHER" id="PTHR23502:SF132">
    <property type="entry name" value="POLYAMINE TRANSPORTER 2-RELATED"/>
    <property type="match status" value="1"/>
</dbReference>
<name>A0A327VSL2_9BACT</name>
<comment type="subcellular location">
    <subcellularLocation>
        <location evidence="1">Membrane</location>
        <topology evidence="1">Multi-pass membrane protein</topology>
    </subcellularLocation>
</comment>
<evidence type="ECO:0000259" key="7">
    <source>
        <dbReference type="PROSITE" id="PS50850"/>
    </source>
</evidence>
<dbReference type="Proteomes" id="UP000249819">
    <property type="component" value="Unassembled WGS sequence"/>
</dbReference>
<accession>A0A327VSL2</accession>
<feature type="transmembrane region" description="Helical" evidence="6">
    <location>
        <begin position="78"/>
        <end position="95"/>
    </location>
</feature>
<sequence>MKHLKAENKRIATWIAFILIPISGLAMDIYVPSFPHMANELGVSNDLVRLTLTVFLISYGLSQLFLGSLVDSFGRYKTGLISLAIFTLSNFVIAFTHDIHLILAIRILQGMVISLIMVAKRSLFVDIYSGDQRKHYTSLLSVVWSAAPILAPFLGGYLQDIFGWRANFIFLGIYGAVMLLLEWVYGGETLQQRVPWKLQTILGNYRRFMSRKDFMPGVVILGFSYSMSIVFGMSAPFLIEHTFGYSAVVTGYCALASGIALLLGGLLSKRMIQRKMFPKLWTANLIQLLLAVMMYTSASVYASLLSMMCFVAGLHFLMGFVYNIYFTYCLTSFPENAGAAGGFTSGGGYLVTAATSYAVVSLIHIEGQQTLAGGYIIIILLITGVLALLRKLLSPIQLYRLNG</sequence>
<dbReference type="RefSeq" id="WP_245950891.1">
    <property type="nucleotide sequence ID" value="NZ_QLMA01000006.1"/>
</dbReference>
<keyword evidence="4 6" id="KW-1133">Transmembrane helix</keyword>
<evidence type="ECO:0000256" key="6">
    <source>
        <dbReference type="SAM" id="Phobius"/>
    </source>
</evidence>
<dbReference type="SUPFAM" id="SSF103473">
    <property type="entry name" value="MFS general substrate transporter"/>
    <property type="match status" value="1"/>
</dbReference>
<dbReference type="AlphaFoldDB" id="A0A327VSL2"/>
<dbReference type="PANTHER" id="PTHR23502">
    <property type="entry name" value="MAJOR FACILITATOR SUPERFAMILY"/>
    <property type="match status" value="1"/>
</dbReference>
<feature type="transmembrane region" description="Helical" evidence="6">
    <location>
        <begin position="139"/>
        <end position="158"/>
    </location>
</feature>
<keyword evidence="5 6" id="KW-0472">Membrane</keyword>
<feature type="transmembrane region" description="Helical" evidence="6">
    <location>
        <begin position="12"/>
        <end position="31"/>
    </location>
</feature>
<protein>
    <submittedName>
        <fullName evidence="8">Bcr/CflA subfamily drug resistance transporter</fullName>
    </submittedName>
</protein>
<evidence type="ECO:0000256" key="5">
    <source>
        <dbReference type="ARBA" id="ARBA00023136"/>
    </source>
</evidence>
<keyword evidence="3 6" id="KW-0812">Transmembrane</keyword>
<dbReference type="GO" id="GO:0015385">
    <property type="term" value="F:sodium:proton antiporter activity"/>
    <property type="evidence" value="ECO:0007669"/>
    <property type="project" value="TreeGrafter"/>
</dbReference>
<dbReference type="Pfam" id="PF07690">
    <property type="entry name" value="MFS_1"/>
    <property type="match status" value="1"/>
</dbReference>
<feature type="transmembrane region" description="Helical" evidence="6">
    <location>
        <begin position="280"/>
        <end position="298"/>
    </location>
</feature>
<evidence type="ECO:0000313" key="8">
    <source>
        <dbReference type="EMBL" id="RAJ79027.1"/>
    </source>
</evidence>
<dbReference type="GO" id="GO:0005886">
    <property type="term" value="C:plasma membrane"/>
    <property type="evidence" value="ECO:0007669"/>
    <property type="project" value="TreeGrafter"/>
</dbReference>
<evidence type="ECO:0000313" key="9">
    <source>
        <dbReference type="Proteomes" id="UP000249819"/>
    </source>
</evidence>
<dbReference type="InterPro" id="IPR020846">
    <property type="entry name" value="MFS_dom"/>
</dbReference>
<feature type="transmembrane region" description="Helical" evidence="6">
    <location>
        <begin position="371"/>
        <end position="389"/>
    </location>
</feature>
<dbReference type="EMBL" id="QLMA01000006">
    <property type="protein sequence ID" value="RAJ79027.1"/>
    <property type="molecule type" value="Genomic_DNA"/>
</dbReference>
<dbReference type="InterPro" id="IPR011701">
    <property type="entry name" value="MFS"/>
</dbReference>
<dbReference type="InterPro" id="IPR036259">
    <property type="entry name" value="MFS_trans_sf"/>
</dbReference>
<dbReference type="Gene3D" id="1.20.1720.10">
    <property type="entry name" value="Multidrug resistance protein D"/>
    <property type="match status" value="1"/>
</dbReference>
<dbReference type="GO" id="GO:1990961">
    <property type="term" value="P:xenobiotic detoxification by transmembrane export across the plasma membrane"/>
    <property type="evidence" value="ECO:0007669"/>
    <property type="project" value="TreeGrafter"/>
</dbReference>
<feature type="domain" description="Major facilitator superfamily (MFS) profile" evidence="7">
    <location>
        <begin position="12"/>
        <end position="402"/>
    </location>
</feature>
<keyword evidence="2" id="KW-0813">Transport</keyword>
<feature type="transmembrane region" description="Helical" evidence="6">
    <location>
        <begin position="214"/>
        <end position="239"/>
    </location>
</feature>
<keyword evidence="9" id="KW-1185">Reference proteome</keyword>
<feature type="transmembrane region" description="Helical" evidence="6">
    <location>
        <begin position="101"/>
        <end position="119"/>
    </location>
</feature>
<proteinExistence type="predicted"/>
<evidence type="ECO:0000256" key="3">
    <source>
        <dbReference type="ARBA" id="ARBA00022692"/>
    </source>
</evidence>
<feature type="transmembrane region" description="Helical" evidence="6">
    <location>
        <begin position="164"/>
        <end position="185"/>
    </location>
</feature>
<comment type="caution">
    <text evidence="8">The sequence shown here is derived from an EMBL/GenBank/DDBJ whole genome shotgun (WGS) entry which is preliminary data.</text>
</comment>